<keyword evidence="1 6" id="KW-0479">Metal-binding</keyword>
<evidence type="ECO:0000313" key="7">
    <source>
        <dbReference type="EMBL" id="LAB69989.1"/>
    </source>
</evidence>
<dbReference type="EMBL" id="IACT01004829">
    <property type="protein sequence ID" value="LAC24004.1"/>
    <property type="molecule type" value="mRNA"/>
</dbReference>
<protein>
    <submittedName>
        <fullName evidence="7">G-protein subunit alpha 1</fullName>
    </submittedName>
</protein>
<evidence type="ECO:0000256" key="6">
    <source>
        <dbReference type="PIRSR" id="PIRSR601019-2"/>
    </source>
</evidence>
<dbReference type="GO" id="GO:0001664">
    <property type="term" value="F:G protein-coupled receptor binding"/>
    <property type="evidence" value="ECO:0007669"/>
    <property type="project" value="TreeGrafter"/>
</dbReference>
<keyword evidence="3 5" id="KW-0342">GTP-binding</keyword>
<evidence type="ECO:0000256" key="4">
    <source>
        <dbReference type="ARBA" id="ARBA00023224"/>
    </source>
</evidence>
<dbReference type="AlphaFoldDB" id="A0A2P2I7K2"/>
<dbReference type="InterPro" id="IPR001019">
    <property type="entry name" value="Gprotein_alpha_su"/>
</dbReference>
<keyword evidence="6" id="KW-0460">Magnesium</keyword>
<dbReference type="GO" id="GO:0003924">
    <property type="term" value="F:GTPase activity"/>
    <property type="evidence" value="ECO:0007669"/>
    <property type="project" value="InterPro"/>
</dbReference>
<dbReference type="SUPFAM" id="SSF47895">
    <property type="entry name" value="Transducin (alpha subunit), insertion domain"/>
    <property type="match status" value="1"/>
</dbReference>
<evidence type="ECO:0000313" key="8">
    <source>
        <dbReference type="EMBL" id="LAC24004.1"/>
    </source>
</evidence>
<feature type="binding site" evidence="5">
    <location>
        <position position="388"/>
    </location>
    <ligand>
        <name>GTP</name>
        <dbReference type="ChEBI" id="CHEBI:37565"/>
    </ligand>
</feature>
<dbReference type="PANTHER" id="PTHR10218">
    <property type="entry name" value="GTP-BINDING PROTEIN ALPHA SUBUNIT"/>
    <property type="match status" value="1"/>
</dbReference>
<dbReference type="GO" id="GO:0005737">
    <property type="term" value="C:cytoplasm"/>
    <property type="evidence" value="ECO:0007669"/>
    <property type="project" value="TreeGrafter"/>
</dbReference>
<feature type="binding site" evidence="5">
    <location>
        <begin position="334"/>
        <end position="337"/>
    </location>
    <ligand>
        <name>GTP</name>
        <dbReference type="ChEBI" id="CHEBI:37565"/>
    </ligand>
</feature>
<feature type="binding site" evidence="6">
    <location>
        <position position="242"/>
    </location>
    <ligand>
        <name>Mg(2+)</name>
        <dbReference type="ChEBI" id="CHEBI:18420"/>
    </ligand>
</feature>
<dbReference type="GO" id="GO:0005834">
    <property type="term" value="C:heterotrimeric G-protein complex"/>
    <property type="evidence" value="ECO:0007669"/>
    <property type="project" value="TreeGrafter"/>
</dbReference>
<feature type="binding site" evidence="5">
    <location>
        <begin position="265"/>
        <end position="269"/>
    </location>
    <ligand>
        <name>GTP</name>
        <dbReference type="ChEBI" id="CHEBI:37565"/>
    </ligand>
</feature>
<name>A0A2P2I7K2_9CRUS</name>
<dbReference type="InterPro" id="IPR011025">
    <property type="entry name" value="GproteinA_insert"/>
</dbReference>
<dbReference type="CDD" id="cd00066">
    <property type="entry name" value="G-alpha"/>
    <property type="match status" value="1"/>
</dbReference>
<dbReference type="PANTHER" id="PTHR10218:SF302">
    <property type="entry name" value="GUANINE NUCLEOTIDE-BINDING PROTEIN ALPHA-5 SUBUNIT"/>
    <property type="match status" value="1"/>
</dbReference>
<dbReference type="SUPFAM" id="SSF52540">
    <property type="entry name" value="P-loop containing nucleoside triphosphate hydrolases"/>
    <property type="match status" value="1"/>
</dbReference>
<evidence type="ECO:0000256" key="2">
    <source>
        <dbReference type="ARBA" id="ARBA00022741"/>
    </source>
</evidence>
<proteinExistence type="evidence at transcript level"/>
<sequence length="406" mass="46365">MGATCAKVEWVWPIDHPRANVVQQPKHPVHPPPTHQVAPAPALQVACRVPPQSLVSSGASNVELKYDSDSEMKRIRRAKRHAKPRRRKPYSGAARYKLLLLGSGESGKSTFFKRMLMRYGKGYTETQRIAYIDAIHENTIDSMQTLIYESKNSTDEYCLIDETCDEAAEHVEKQYPDARLTKPIATSIHKLWGDEGIQTTYENRAEFQVPDGAAYFFEDVHRIARRGYIPSQQDILRCRERTIGIQKEVLHLESDGMNAEFDIYDVGGQRGERNKWVQVFRDVHAVLFLVAISEFDMELFEDNVTNRLQDSIDVFKMVSNSKHFADVPIVLLFNKIDLFIEKLEGGVKFEYDGYDGPQDYDSITGFIQELFEREGRSDSEIITRFICAIDESFNADDILTLVIAGN</sequence>
<reference evidence="8" key="1">
    <citation type="submission" date="2017-11" db="EMBL/GenBank/DDBJ databases">
        <title>The sensing device of the deep-sea amphipod.</title>
        <authorList>
            <person name="Kobayashi H."/>
            <person name="Nagahama T."/>
            <person name="Arai W."/>
            <person name="Sasagawa Y."/>
            <person name="Umeda M."/>
            <person name="Hayashi T."/>
            <person name="Nikaido I."/>
            <person name="Watanabe H."/>
            <person name="Oguri K."/>
            <person name="Kitazato H."/>
            <person name="Fujioka K."/>
            <person name="Kido Y."/>
            <person name="Takami H."/>
        </authorList>
    </citation>
    <scope>NUCLEOTIDE SEQUENCE</scope>
    <source>
        <tissue evidence="8">Whole body</tissue>
    </source>
</reference>
<dbReference type="EMBL" id="IACF01004395">
    <property type="protein sequence ID" value="LAB69989.1"/>
    <property type="molecule type" value="mRNA"/>
</dbReference>
<feature type="binding site" evidence="5">
    <location>
        <begin position="105"/>
        <end position="110"/>
    </location>
    <ligand>
        <name>GTP</name>
        <dbReference type="ChEBI" id="CHEBI:37565"/>
    </ligand>
</feature>
<dbReference type="GO" id="GO:0007188">
    <property type="term" value="P:adenylate cyclase-modulating G protein-coupled receptor signaling pathway"/>
    <property type="evidence" value="ECO:0007669"/>
    <property type="project" value="TreeGrafter"/>
</dbReference>
<dbReference type="SMART" id="SM00275">
    <property type="entry name" value="G_alpha"/>
    <property type="match status" value="1"/>
</dbReference>
<evidence type="ECO:0000256" key="5">
    <source>
        <dbReference type="PIRSR" id="PIRSR601019-1"/>
    </source>
</evidence>
<organism evidence="7">
    <name type="scientific">Hirondellea gigas</name>
    <dbReference type="NCBI Taxonomy" id="1518452"/>
    <lineage>
        <taxon>Eukaryota</taxon>
        <taxon>Metazoa</taxon>
        <taxon>Ecdysozoa</taxon>
        <taxon>Arthropoda</taxon>
        <taxon>Crustacea</taxon>
        <taxon>Multicrustacea</taxon>
        <taxon>Malacostraca</taxon>
        <taxon>Eumalacostraca</taxon>
        <taxon>Peracarida</taxon>
        <taxon>Amphipoda</taxon>
        <taxon>Amphilochidea</taxon>
        <taxon>Lysianassida</taxon>
        <taxon>Lysianassidira</taxon>
        <taxon>Lysianassoidea</taxon>
        <taxon>Lysianassidae</taxon>
        <taxon>Hirondellea</taxon>
    </lineage>
</organism>
<evidence type="ECO:0000256" key="3">
    <source>
        <dbReference type="ARBA" id="ARBA00023134"/>
    </source>
</evidence>
<accession>A0A2P2I7K2</accession>
<dbReference type="Gene3D" id="3.40.50.300">
    <property type="entry name" value="P-loop containing nucleotide triphosphate hydrolases"/>
    <property type="match status" value="1"/>
</dbReference>
<dbReference type="GO" id="GO:0031683">
    <property type="term" value="F:G-protein beta/gamma-subunit complex binding"/>
    <property type="evidence" value="ECO:0007669"/>
    <property type="project" value="InterPro"/>
</dbReference>
<keyword evidence="4" id="KW-0807">Transducer</keyword>
<feature type="binding site" evidence="5">
    <location>
        <begin position="236"/>
        <end position="242"/>
    </location>
    <ligand>
        <name>GTP</name>
        <dbReference type="ChEBI" id="CHEBI:37565"/>
    </ligand>
</feature>
<dbReference type="GO" id="GO:0046872">
    <property type="term" value="F:metal ion binding"/>
    <property type="evidence" value="ECO:0007669"/>
    <property type="project" value="UniProtKB-KW"/>
</dbReference>
<dbReference type="Pfam" id="PF00503">
    <property type="entry name" value="G-alpha"/>
    <property type="match status" value="1"/>
</dbReference>
<feature type="binding site" evidence="6">
    <location>
        <position position="109"/>
    </location>
    <ligand>
        <name>Mg(2+)</name>
        <dbReference type="ChEBI" id="CHEBI:18420"/>
    </ligand>
</feature>
<evidence type="ECO:0000256" key="1">
    <source>
        <dbReference type="ARBA" id="ARBA00022723"/>
    </source>
</evidence>
<dbReference type="PRINTS" id="PR00318">
    <property type="entry name" value="GPROTEINA"/>
</dbReference>
<dbReference type="FunFam" id="3.40.50.300:FF:000720">
    <property type="entry name" value="Guanine nucleotide-binding protein G(k) subunit alpha"/>
    <property type="match status" value="1"/>
</dbReference>
<dbReference type="InterPro" id="IPR027417">
    <property type="entry name" value="P-loop_NTPase"/>
</dbReference>
<dbReference type="Gene3D" id="1.10.400.10">
    <property type="entry name" value="GI Alpha 1, domain 2-like"/>
    <property type="match status" value="1"/>
</dbReference>
<dbReference type="GO" id="GO:0005525">
    <property type="term" value="F:GTP binding"/>
    <property type="evidence" value="ECO:0007669"/>
    <property type="project" value="UniProtKB-KW"/>
</dbReference>
<reference evidence="7" key="2">
    <citation type="journal article" date="2018" name="Biosci. Biotechnol. Biochem.">
        <title>Polysaccharide hydrolase of the hadal zone amphipods Hirondellea gigas.</title>
        <authorList>
            <person name="Kobayashi H."/>
            <person name="Nagahama T."/>
            <person name="Arai W."/>
            <person name="Sasagawa Y."/>
            <person name="Umeda M."/>
            <person name="Hayashi T."/>
            <person name="Nikaido I."/>
            <person name="Watanabe H."/>
            <person name="Oguri K."/>
            <person name="Kitazato H."/>
            <person name="Fujioka K."/>
            <person name="Kido Y."/>
            <person name="Takami H."/>
        </authorList>
    </citation>
    <scope>NUCLEOTIDE SEQUENCE</scope>
    <source>
        <tissue evidence="7">Whole body</tissue>
    </source>
</reference>
<keyword evidence="2 5" id="KW-0547">Nucleotide-binding</keyword>
<dbReference type="PROSITE" id="PS51882">
    <property type="entry name" value="G_ALPHA"/>
    <property type="match status" value="1"/>
</dbReference>